<gene>
    <name evidence="1" type="ORF">IW245_006014</name>
</gene>
<reference evidence="1" key="1">
    <citation type="submission" date="2020-11" db="EMBL/GenBank/DDBJ databases">
        <title>Sequencing the genomes of 1000 actinobacteria strains.</title>
        <authorList>
            <person name="Klenk H.-P."/>
        </authorList>
    </citation>
    <scope>NUCLEOTIDE SEQUENCE</scope>
    <source>
        <strain evidence="1">DSM 45356</strain>
    </source>
</reference>
<dbReference type="EMBL" id="JADOUF010000001">
    <property type="protein sequence ID" value="MBG6139820.1"/>
    <property type="molecule type" value="Genomic_DNA"/>
</dbReference>
<dbReference type="RefSeq" id="WP_197006435.1">
    <property type="nucleotide sequence ID" value="NZ_BONS01000006.1"/>
</dbReference>
<keyword evidence="2" id="KW-1185">Reference proteome</keyword>
<dbReference type="AlphaFoldDB" id="A0A8J7GUL8"/>
<organism evidence="1 2">
    <name type="scientific">Longispora fulva</name>
    <dbReference type="NCBI Taxonomy" id="619741"/>
    <lineage>
        <taxon>Bacteria</taxon>
        <taxon>Bacillati</taxon>
        <taxon>Actinomycetota</taxon>
        <taxon>Actinomycetes</taxon>
        <taxon>Micromonosporales</taxon>
        <taxon>Micromonosporaceae</taxon>
        <taxon>Longispora</taxon>
    </lineage>
</organism>
<proteinExistence type="predicted"/>
<dbReference type="Proteomes" id="UP000622552">
    <property type="component" value="Unassembled WGS sequence"/>
</dbReference>
<protein>
    <submittedName>
        <fullName evidence="1">Uncharacterized protein</fullName>
    </submittedName>
</protein>
<sequence length="201" mass="20700">MTDSLVLTFAEIEFALQAGPAQATAVREHLRFTRATETEAVAAAGLASLLARGLCTLTGTDAVPTPRMVAITAGLAGWRIHTEVAGRIADRVALTHLFSGPDARVALSPGAYGQFAMELLDPTEPLLAPVTRFVDACVAGGSGSAVLIRSTRDGRTVSLGVAVDEAGAWFVADSEGSPGQGTPTTRESVVSRISELLGPVS</sequence>
<accession>A0A8J7GUL8</accession>
<comment type="caution">
    <text evidence="1">The sequence shown here is derived from an EMBL/GenBank/DDBJ whole genome shotgun (WGS) entry which is preliminary data.</text>
</comment>
<name>A0A8J7GUL8_9ACTN</name>
<evidence type="ECO:0000313" key="1">
    <source>
        <dbReference type="EMBL" id="MBG6139820.1"/>
    </source>
</evidence>
<evidence type="ECO:0000313" key="2">
    <source>
        <dbReference type="Proteomes" id="UP000622552"/>
    </source>
</evidence>